<name>A0A084AMJ0_STACB</name>
<reference evidence="3 4" key="1">
    <citation type="journal article" date="2014" name="BMC Genomics">
        <title>Comparative genome sequencing reveals chemotype-specific gene clusters in the toxigenic black mold Stachybotrys.</title>
        <authorList>
            <person name="Semeiks J."/>
            <person name="Borek D."/>
            <person name="Otwinowski Z."/>
            <person name="Grishin N.V."/>
        </authorList>
    </citation>
    <scope>NUCLEOTIDE SEQUENCE [LARGE SCALE GENOMIC DNA]</scope>
    <source>
        <strain evidence="4">CBS 109288 / IBT 7711</strain>
    </source>
</reference>
<feature type="compositionally biased region" description="Pro residues" evidence="1">
    <location>
        <begin position="155"/>
        <end position="169"/>
    </location>
</feature>
<dbReference type="EMBL" id="KL648657">
    <property type="protein sequence ID" value="KEY66519.1"/>
    <property type="molecule type" value="Genomic_DNA"/>
</dbReference>
<gene>
    <name evidence="3" type="ORF">S7711_04845</name>
</gene>
<organism evidence="3 4">
    <name type="scientific">Stachybotrys chartarum (strain CBS 109288 / IBT 7711)</name>
    <name type="common">Toxic black mold</name>
    <name type="synonym">Stilbospora chartarum</name>
    <dbReference type="NCBI Taxonomy" id="1280523"/>
    <lineage>
        <taxon>Eukaryota</taxon>
        <taxon>Fungi</taxon>
        <taxon>Dikarya</taxon>
        <taxon>Ascomycota</taxon>
        <taxon>Pezizomycotina</taxon>
        <taxon>Sordariomycetes</taxon>
        <taxon>Hypocreomycetidae</taxon>
        <taxon>Hypocreales</taxon>
        <taxon>Stachybotryaceae</taxon>
        <taxon>Stachybotrys</taxon>
    </lineage>
</organism>
<evidence type="ECO:0000313" key="3">
    <source>
        <dbReference type="EMBL" id="KEY66519.1"/>
    </source>
</evidence>
<evidence type="ECO:0000256" key="1">
    <source>
        <dbReference type="SAM" id="MobiDB-lite"/>
    </source>
</evidence>
<dbReference type="AlphaFoldDB" id="A0A084AMJ0"/>
<keyword evidence="2" id="KW-1133">Transmembrane helix</keyword>
<dbReference type="Proteomes" id="UP000028045">
    <property type="component" value="Unassembled WGS sequence"/>
</dbReference>
<dbReference type="OrthoDB" id="5400539at2759"/>
<feature type="transmembrane region" description="Helical" evidence="2">
    <location>
        <begin position="41"/>
        <end position="63"/>
    </location>
</feature>
<dbReference type="HOGENOM" id="CLU_099493_0_0_1"/>
<protein>
    <submittedName>
        <fullName evidence="3">Uncharacterized protein</fullName>
    </submittedName>
</protein>
<accession>A0A084AMJ0</accession>
<keyword evidence="2" id="KW-0472">Membrane</keyword>
<dbReference type="Pfam" id="PF12273">
    <property type="entry name" value="RCR"/>
    <property type="match status" value="1"/>
</dbReference>
<keyword evidence="2" id="KW-0812">Transmembrane</keyword>
<evidence type="ECO:0000313" key="4">
    <source>
        <dbReference type="Proteomes" id="UP000028045"/>
    </source>
</evidence>
<dbReference type="InterPro" id="IPR020999">
    <property type="entry name" value="Chitin_synth_reg_RCR"/>
</dbReference>
<sequence length="169" mass="19316">MDEMASFVKRQQQVDLNDLPPGWVVENGRPIPWWYSHDGIIVKWAILLSFVVLLFAYFVGGYLHARWRLKKGLAPLAYHRCLVARRTYSEPTYPMYSTYRGDYGMHYAPPPPVYDGSRPPMYEGPGVEHSKVDPSQWRSEPTRRPAEGNDAPEYDAPPGPPPPAAMMRP</sequence>
<feature type="region of interest" description="Disordered" evidence="1">
    <location>
        <begin position="118"/>
        <end position="169"/>
    </location>
</feature>
<proteinExistence type="predicted"/>
<evidence type="ECO:0000256" key="2">
    <source>
        <dbReference type="SAM" id="Phobius"/>
    </source>
</evidence>
<keyword evidence="4" id="KW-1185">Reference proteome</keyword>